<evidence type="ECO:0000313" key="2">
    <source>
        <dbReference type="Proteomes" id="UP001359559"/>
    </source>
</evidence>
<organism evidence="1 2">
    <name type="scientific">Clitoria ternatea</name>
    <name type="common">Butterfly pea</name>
    <dbReference type="NCBI Taxonomy" id="43366"/>
    <lineage>
        <taxon>Eukaryota</taxon>
        <taxon>Viridiplantae</taxon>
        <taxon>Streptophyta</taxon>
        <taxon>Embryophyta</taxon>
        <taxon>Tracheophyta</taxon>
        <taxon>Spermatophyta</taxon>
        <taxon>Magnoliopsida</taxon>
        <taxon>eudicotyledons</taxon>
        <taxon>Gunneridae</taxon>
        <taxon>Pentapetalae</taxon>
        <taxon>rosids</taxon>
        <taxon>fabids</taxon>
        <taxon>Fabales</taxon>
        <taxon>Fabaceae</taxon>
        <taxon>Papilionoideae</taxon>
        <taxon>50 kb inversion clade</taxon>
        <taxon>NPAAA clade</taxon>
        <taxon>indigoferoid/millettioid clade</taxon>
        <taxon>Phaseoleae</taxon>
        <taxon>Clitoria</taxon>
    </lineage>
</organism>
<name>A0AAN9I198_CLITE</name>
<gene>
    <name evidence="1" type="ORF">RJT34_31350</name>
</gene>
<dbReference type="EMBL" id="JAYKXN010000008">
    <property type="protein sequence ID" value="KAK7263753.1"/>
    <property type="molecule type" value="Genomic_DNA"/>
</dbReference>
<keyword evidence="2" id="KW-1185">Reference proteome</keyword>
<dbReference type="AlphaFoldDB" id="A0AAN9I198"/>
<sequence>MCQHSDALKSMSTIPTLFGNASNGGWAPLRRRKFLVLRSNGVLTVSNGVKDQYQPLNFSLQLNSVSPTADQTPISCVSVETQFGFFCSIDHEYTSTSNSTFLDFSNSTLLAKFWLFPVSLMYSEWIWMESG</sequence>
<protein>
    <submittedName>
        <fullName evidence="1">Uncharacterized protein</fullName>
    </submittedName>
</protein>
<reference evidence="1 2" key="1">
    <citation type="submission" date="2024-01" db="EMBL/GenBank/DDBJ databases">
        <title>The genomes of 5 underutilized Papilionoideae crops provide insights into root nodulation and disease resistance.</title>
        <authorList>
            <person name="Yuan L."/>
        </authorList>
    </citation>
    <scope>NUCLEOTIDE SEQUENCE [LARGE SCALE GENOMIC DNA]</scope>
    <source>
        <strain evidence="1">LY-2023</strain>
        <tissue evidence="1">Leaf</tissue>
    </source>
</reference>
<proteinExistence type="predicted"/>
<evidence type="ECO:0000313" key="1">
    <source>
        <dbReference type="EMBL" id="KAK7263753.1"/>
    </source>
</evidence>
<comment type="caution">
    <text evidence="1">The sequence shown here is derived from an EMBL/GenBank/DDBJ whole genome shotgun (WGS) entry which is preliminary data.</text>
</comment>
<accession>A0AAN9I198</accession>
<dbReference type="Proteomes" id="UP001359559">
    <property type="component" value="Unassembled WGS sequence"/>
</dbReference>